<proteinExistence type="predicted"/>
<keyword evidence="2" id="KW-1185">Reference proteome</keyword>
<comment type="caution">
    <text evidence="1">The sequence shown here is derived from an EMBL/GenBank/DDBJ whole genome shotgun (WGS) entry which is preliminary data.</text>
</comment>
<dbReference type="AlphaFoldDB" id="A0A8J2L0F2"/>
<name>A0A8J2L0F2_9HEXA</name>
<protein>
    <submittedName>
        <fullName evidence="1">Uncharacterized protein</fullName>
    </submittedName>
</protein>
<dbReference type="Proteomes" id="UP000708208">
    <property type="component" value="Unassembled WGS sequence"/>
</dbReference>
<evidence type="ECO:0000313" key="1">
    <source>
        <dbReference type="EMBL" id="CAG7826644.1"/>
    </source>
</evidence>
<organism evidence="1 2">
    <name type="scientific">Allacma fusca</name>
    <dbReference type="NCBI Taxonomy" id="39272"/>
    <lineage>
        <taxon>Eukaryota</taxon>
        <taxon>Metazoa</taxon>
        <taxon>Ecdysozoa</taxon>
        <taxon>Arthropoda</taxon>
        <taxon>Hexapoda</taxon>
        <taxon>Collembola</taxon>
        <taxon>Symphypleona</taxon>
        <taxon>Sminthuridae</taxon>
        <taxon>Allacma</taxon>
    </lineage>
</organism>
<gene>
    <name evidence="1" type="ORF">AFUS01_LOCUS36688</name>
</gene>
<evidence type="ECO:0000313" key="2">
    <source>
        <dbReference type="Proteomes" id="UP000708208"/>
    </source>
</evidence>
<sequence length="120" mass="13891">MPEFTTAYWDISWRDDETVVGILKDVSLRVFGYQIDVSDRDQVTKCALQDILLDVPLNVCPYWKQLKNNKCSIINNQDVVIETLIFQKAFHLSSTLGLFTYNTRIQVVLLYMNAVCIYSC</sequence>
<dbReference type="EMBL" id="CAJVCH010540614">
    <property type="protein sequence ID" value="CAG7826644.1"/>
    <property type="molecule type" value="Genomic_DNA"/>
</dbReference>
<accession>A0A8J2L0F2</accession>
<reference evidence="1" key="1">
    <citation type="submission" date="2021-06" db="EMBL/GenBank/DDBJ databases">
        <authorList>
            <person name="Hodson N. C."/>
            <person name="Mongue J. A."/>
            <person name="Jaron S. K."/>
        </authorList>
    </citation>
    <scope>NUCLEOTIDE SEQUENCE</scope>
</reference>